<feature type="domain" description="EngB-type G" evidence="10">
    <location>
        <begin position="52"/>
        <end position="242"/>
    </location>
</feature>
<evidence type="ECO:0000259" key="10">
    <source>
        <dbReference type="PROSITE" id="PS51706"/>
    </source>
</evidence>
<dbReference type="Proteomes" id="UP000664859">
    <property type="component" value="Unassembled WGS sequence"/>
</dbReference>
<protein>
    <submittedName>
        <fullName evidence="11">YihA2, YihA/EngB-like GTPase</fullName>
    </submittedName>
</protein>
<proteinExistence type="inferred from homology"/>
<evidence type="ECO:0000256" key="2">
    <source>
        <dbReference type="ARBA" id="ARBA00009638"/>
    </source>
</evidence>
<keyword evidence="4" id="KW-0479">Metal-binding</keyword>
<dbReference type="PROSITE" id="PS51706">
    <property type="entry name" value="G_ENGB"/>
    <property type="match status" value="1"/>
</dbReference>
<dbReference type="HAMAP" id="MF_00321">
    <property type="entry name" value="GTPase_EngB"/>
    <property type="match status" value="1"/>
</dbReference>
<dbReference type="SUPFAM" id="SSF52540">
    <property type="entry name" value="P-loop containing nucleoside triphosphate hydrolases"/>
    <property type="match status" value="1"/>
</dbReference>
<dbReference type="InterPro" id="IPR006073">
    <property type="entry name" value="GTP-bd"/>
</dbReference>
<evidence type="ECO:0000256" key="5">
    <source>
        <dbReference type="ARBA" id="ARBA00022741"/>
    </source>
</evidence>
<dbReference type="InterPro" id="IPR030393">
    <property type="entry name" value="G_ENGB_dom"/>
</dbReference>
<reference evidence="11" key="1">
    <citation type="submission" date="2021-02" db="EMBL/GenBank/DDBJ databases">
        <title>First Annotated Genome of the Yellow-green Alga Tribonema minus.</title>
        <authorList>
            <person name="Mahan K.M."/>
        </authorList>
    </citation>
    <scope>NUCLEOTIDE SEQUENCE</scope>
    <source>
        <strain evidence="11">UTEX B ZZ1240</strain>
    </source>
</reference>
<dbReference type="InterPro" id="IPR027417">
    <property type="entry name" value="P-loop_NTPase"/>
</dbReference>
<evidence type="ECO:0000313" key="11">
    <source>
        <dbReference type="EMBL" id="KAG5182452.1"/>
    </source>
</evidence>
<evidence type="ECO:0000256" key="1">
    <source>
        <dbReference type="ARBA" id="ARBA00001946"/>
    </source>
</evidence>
<keyword evidence="7" id="KW-0342">GTP-binding</keyword>
<dbReference type="OrthoDB" id="391988at2759"/>
<dbReference type="AlphaFoldDB" id="A0A835YYM3"/>
<keyword evidence="3" id="KW-0132">Cell division</keyword>
<evidence type="ECO:0000256" key="4">
    <source>
        <dbReference type="ARBA" id="ARBA00022723"/>
    </source>
</evidence>
<dbReference type="GO" id="GO:0005525">
    <property type="term" value="F:GTP binding"/>
    <property type="evidence" value="ECO:0007669"/>
    <property type="project" value="UniProtKB-KW"/>
</dbReference>
<organism evidence="11 12">
    <name type="scientific">Tribonema minus</name>
    <dbReference type="NCBI Taxonomy" id="303371"/>
    <lineage>
        <taxon>Eukaryota</taxon>
        <taxon>Sar</taxon>
        <taxon>Stramenopiles</taxon>
        <taxon>Ochrophyta</taxon>
        <taxon>PX clade</taxon>
        <taxon>Xanthophyceae</taxon>
        <taxon>Tribonematales</taxon>
        <taxon>Tribonemataceae</taxon>
        <taxon>Tribonema</taxon>
    </lineage>
</organism>
<gene>
    <name evidence="11" type="ORF">JKP88DRAFT_257762</name>
</gene>
<comment type="cofactor">
    <cofactor evidence="1">
        <name>Mg(2+)</name>
        <dbReference type="ChEBI" id="CHEBI:18420"/>
    </cofactor>
</comment>
<keyword evidence="12" id="KW-1185">Reference proteome</keyword>
<sequence>MPTKSPWVWTMKGMDADSAVHRTDPDIARGCRAMQAGFFPPNLFKFDLPKAGVPEVAFCGRSNVGKSTLVGTLINNTKLVRASKEPGCTRTVNYFGLTAPTRIKKGSEVDRAAVYMVDLPGYGFAKAPVQEVQAWTAAVEGFIVNRDCALLRRTFVLIDGRHGVKQHDEDMMTLLDDHGVSYQIVLTKADQLTKRDIAVVVEGVMRAAARHAACYPVVHVVSARDGHGVLQLLDTIYYVTGLANANNFAIQEADI</sequence>
<comment type="similarity">
    <text evidence="2">Belongs to the TRAFAC class TrmE-Era-EngA-EngB-Septin-like GTPase superfamily. EngB GTPase family.</text>
</comment>
<dbReference type="InterPro" id="IPR019987">
    <property type="entry name" value="GTP-bd_ribosome_bio_YsxC"/>
</dbReference>
<keyword evidence="6" id="KW-0460">Magnesium</keyword>
<evidence type="ECO:0000256" key="8">
    <source>
        <dbReference type="ARBA" id="ARBA00023210"/>
    </source>
</evidence>
<evidence type="ECO:0000256" key="7">
    <source>
        <dbReference type="ARBA" id="ARBA00023134"/>
    </source>
</evidence>
<keyword evidence="8" id="KW-0717">Septation</keyword>
<dbReference type="Gene3D" id="3.40.50.300">
    <property type="entry name" value="P-loop containing nucleotide triphosphate hydrolases"/>
    <property type="match status" value="1"/>
</dbReference>
<dbReference type="EMBL" id="JAFCMP010000246">
    <property type="protein sequence ID" value="KAG5182452.1"/>
    <property type="molecule type" value="Genomic_DNA"/>
</dbReference>
<accession>A0A835YYM3</accession>
<evidence type="ECO:0000313" key="12">
    <source>
        <dbReference type="Proteomes" id="UP000664859"/>
    </source>
</evidence>
<keyword evidence="5" id="KW-0547">Nucleotide-binding</keyword>
<dbReference type="CDD" id="cd01876">
    <property type="entry name" value="YihA_EngB"/>
    <property type="match status" value="1"/>
</dbReference>
<name>A0A835YYM3_9STRA</name>
<dbReference type="Pfam" id="PF01926">
    <property type="entry name" value="MMR_HSR1"/>
    <property type="match status" value="1"/>
</dbReference>
<evidence type="ECO:0000256" key="6">
    <source>
        <dbReference type="ARBA" id="ARBA00022842"/>
    </source>
</evidence>
<keyword evidence="9" id="KW-0131">Cell cycle</keyword>
<evidence type="ECO:0000256" key="9">
    <source>
        <dbReference type="ARBA" id="ARBA00023306"/>
    </source>
</evidence>
<dbReference type="PANTHER" id="PTHR11649">
    <property type="entry name" value="MSS1/TRME-RELATED GTP-BINDING PROTEIN"/>
    <property type="match status" value="1"/>
</dbReference>
<dbReference type="GO" id="GO:0046872">
    <property type="term" value="F:metal ion binding"/>
    <property type="evidence" value="ECO:0007669"/>
    <property type="project" value="UniProtKB-KW"/>
</dbReference>
<comment type="caution">
    <text evidence="11">The sequence shown here is derived from an EMBL/GenBank/DDBJ whole genome shotgun (WGS) entry which is preliminary data.</text>
</comment>
<dbReference type="GO" id="GO:0051301">
    <property type="term" value="P:cell division"/>
    <property type="evidence" value="ECO:0007669"/>
    <property type="project" value="UniProtKB-KW"/>
</dbReference>
<evidence type="ECO:0000256" key="3">
    <source>
        <dbReference type="ARBA" id="ARBA00022618"/>
    </source>
</evidence>
<dbReference type="PANTHER" id="PTHR11649:SF13">
    <property type="entry name" value="ENGB-TYPE G DOMAIN-CONTAINING PROTEIN"/>
    <property type="match status" value="1"/>
</dbReference>
<dbReference type="NCBIfam" id="TIGR03598">
    <property type="entry name" value="GTPase_YsxC"/>
    <property type="match status" value="1"/>
</dbReference>